<dbReference type="eggNOG" id="arCOG08287">
    <property type="taxonomic scope" value="Archaea"/>
</dbReference>
<dbReference type="STRING" id="579137.Metvu_1479"/>
<accession>C9RID0</accession>
<dbReference type="AlphaFoldDB" id="C9RID0"/>
<keyword evidence="2" id="KW-1185">Reference proteome</keyword>
<dbReference type="GeneID" id="8513825"/>
<dbReference type="KEGG" id="mvu:Metvu_1479"/>
<dbReference type="EMBL" id="CP001787">
    <property type="protein sequence ID" value="ACX73332.1"/>
    <property type="molecule type" value="Genomic_DNA"/>
</dbReference>
<dbReference type="RefSeq" id="WP_015733551.1">
    <property type="nucleotide sequence ID" value="NC_013407.1"/>
</dbReference>
<proteinExistence type="predicted"/>
<dbReference type="Proteomes" id="UP000002063">
    <property type="component" value="Chromosome"/>
</dbReference>
<evidence type="ECO:0000313" key="1">
    <source>
        <dbReference type="EMBL" id="ACX73332.1"/>
    </source>
</evidence>
<dbReference type="HOGENOM" id="CLU_2056049_0_0_2"/>
<gene>
    <name evidence="1" type="ordered locus">Metvu_1479</name>
</gene>
<dbReference type="OrthoDB" id="65953at2157"/>
<name>C9RID0_METVM</name>
<reference evidence="1" key="1">
    <citation type="submission" date="2009-10" db="EMBL/GenBank/DDBJ databases">
        <title>Complete sequence of chromosome of Methanocaldococcus vulcanius M7.</title>
        <authorList>
            <consortium name="US DOE Joint Genome Institute"/>
            <person name="Lucas S."/>
            <person name="Copeland A."/>
            <person name="Lapidus A."/>
            <person name="Glavina del Rio T."/>
            <person name="Dalin E."/>
            <person name="Tice H."/>
            <person name="Bruce D."/>
            <person name="Goodwin L."/>
            <person name="Pitluck S."/>
            <person name="Lcollab F.I."/>
            <person name="Brettin T."/>
            <person name="Detter J.C."/>
            <person name="Han C."/>
            <person name="Tapia R."/>
            <person name="Kuske C.R."/>
            <person name="Schmutz J."/>
            <person name="Larimer F."/>
            <person name="Land M."/>
            <person name="Hauser L."/>
            <person name="Kyrpides N."/>
            <person name="Ovchinikova G."/>
            <person name="Sieprawska-Lupa M."/>
            <person name="Whitman W.B."/>
            <person name="Woyke T."/>
        </authorList>
    </citation>
    <scope>NUCLEOTIDE SEQUENCE [LARGE SCALE GENOMIC DNA]</scope>
    <source>
        <strain evidence="1">M7</strain>
    </source>
</reference>
<evidence type="ECO:0000313" key="2">
    <source>
        <dbReference type="Proteomes" id="UP000002063"/>
    </source>
</evidence>
<sequence>MEEKIVLSIQNPKDVLISYVDIYLGDKNVSLEVLSNDTTKINLPFDKDEGEGEIIVKIRYKTLPNQEQKQKNQIQTTIKDQVINKNVISENNCKVEEKHRINEHINKNKNEYKEFGDIIVAESDPNSLKEIKEKEKKKKYSDIIIV</sequence>
<organism evidence="1 2">
    <name type="scientific">Methanocaldococcus vulcanius (strain ATCC 700851 / DSM 12094 / M7)</name>
    <name type="common">Methanococcus vulcanius</name>
    <dbReference type="NCBI Taxonomy" id="579137"/>
    <lineage>
        <taxon>Archaea</taxon>
        <taxon>Methanobacteriati</taxon>
        <taxon>Methanobacteriota</taxon>
        <taxon>Methanomada group</taxon>
        <taxon>Methanococci</taxon>
        <taxon>Methanococcales</taxon>
        <taxon>Methanocaldococcaceae</taxon>
        <taxon>Methanocaldococcus</taxon>
    </lineage>
</organism>
<protein>
    <submittedName>
        <fullName evidence="1">Uncharacterized protein</fullName>
    </submittedName>
</protein>